<dbReference type="EMBL" id="JMQC01000008">
    <property type="protein sequence ID" value="KFM99402.1"/>
    <property type="molecule type" value="Genomic_DNA"/>
</dbReference>
<keyword evidence="5" id="KW-1185">Reference proteome</keyword>
<evidence type="ECO:0000313" key="5">
    <source>
        <dbReference type="Proteomes" id="UP000264294"/>
    </source>
</evidence>
<dbReference type="PATRIC" id="fig|1405.8.peg.335"/>
<evidence type="ECO:0000259" key="1">
    <source>
        <dbReference type="PROSITE" id="PS51186"/>
    </source>
</evidence>
<protein>
    <submittedName>
        <fullName evidence="3">GNAT family N-acetyltransferase</fullName>
    </submittedName>
    <submittedName>
        <fullName evidence="2">Putative acetyltransferase</fullName>
    </submittedName>
</protein>
<reference evidence="3 5" key="2">
    <citation type="submission" date="2018-08" db="EMBL/GenBank/DDBJ databases">
        <title>Bacillus clarus sp. nov. strain PS00077A.</title>
        <authorList>
            <person name="Mendez Acevedo M."/>
            <person name="Carroll L."/>
            <person name="Mukherjee M."/>
            <person name="Wiedmann M."/>
            <person name="Kovac J."/>
        </authorList>
    </citation>
    <scope>NUCLEOTIDE SEQUENCE [LARGE SCALE GENOMIC DNA]</scope>
    <source>
        <strain evidence="3 5">PS00077A</strain>
    </source>
</reference>
<gene>
    <name evidence="3" type="ORF">D0U04_19605</name>
    <name evidence="2" type="ORF">DJ93_170</name>
</gene>
<accession>A0A090YN84</accession>
<organism evidence="2 4">
    <name type="scientific">Bacillus clarus</name>
    <dbReference type="NCBI Taxonomy" id="2338372"/>
    <lineage>
        <taxon>Bacteria</taxon>
        <taxon>Bacillati</taxon>
        <taxon>Bacillota</taxon>
        <taxon>Bacilli</taxon>
        <taxon>Bacillales</taxon>
        <taxon>Bacillaceae</taxon>
        <taxon>Bacillus</taxon>
        <taxon>Bacillus cereus group</taxon>
    </lineage>
</organism>
<dbReference type="Proteomes" id="UP000029389">
    <property type="component" value="Unassembled WGS sequence"/>
</dbReference>
<proteinExistence type="predicted"/>
<dbReference type="GO" id="GO:0016747">
    <property type="term" value="F:acyltransferase activity, transferring groups other than amino-acyl groups"/>
    <property type="evidence" value="ECO:0007669"/>
    <property type="project" value="InterPro"/>
</dbReference>
<comment type="caution">
    <text evidence="2">The sequence shown here is derived from an EMBL/GenBank/DDBJ whole genome shotgun (WGS) entry which is preliminary data.</text>
</comment>
<dbReference type="EMBL" id="QVOD01000028">
    <property type="protein sequence ID" value="RFT65085.1"/>
    <property type="molecule type" value="Genomic_DNA"/>
</dbReference>
<keyword evidence="2" id="KW-0808">Transferase</keyword>
<reference evidence="2 4" key="1">
    <citation type="submission" date="2014-04" db="EMBL/GenBank/DDBJ databases">
        <authorList>
            <person name="Bishop-Lilly K.A."/>
            <person name="Broomall S.M."/>
            <person name="Chain P.S."/>
            <person name="Chertkov O."/>
            <person name="Coyne S.R."/>
            <person name="Daligault H.E."/>
            <person name="Davenport K.W."/>
            <person name="Erkkila T."/>
            <person name="Frey K.G."/>
            <person name="Gibbons H.S."/>
            <person name="Gu W."/>
            <person name="Jaissle J."/>
            <person name="Johnson S.L."/>
            <person name="Koroleva G.I."/>
            <person name="Ladner J.T."/>
            <person name="Lo C.-C."/>
            <person name="Minogue T.D."/>
            <person name="Munk C."/>
            <person name="Palacios G.F."/>
            <person name="Redden C.L."/>
            <person name="Rosenzweig C.N."/>
            <person name="Scholz M.B."/>
            <person name="Teshima H."/>
            <person name="Xu Y."/>
        </authorList>
    </citation>
    <scope>NUCLEOTIDE SEQUENCE [LARGE SCALE GENOMIC DNA]</scope>
    <source>
        <strain evidence="2 4">BHP</strain>
    </source>
</reference>
<dbReference type="AlphaFoldDB" id="A0A090YN84"/>
<evidence type="ECO:0000313" key="2">
    <source>
        <dbReference type="EMBL" id="KFM99402.1"/>
    </source>
</evidence>
<name>A0A090YN84_9BACI</name>
<dbReference type="PROSITE" id="PS51186">
    <property type="entry name" value="GNAT"/>
    <property type="match status" value="1"/>
</dbReference>
<sequence>MTIIKQLEKNFKVRRGVSSSITIEENNAIAFTEKQMEEVVQHYIDEATKEELQNLHFEISSKSPNYDVYKKCFQVNHFENSGEKIVVFKDIHSIEDVENEFDLKLIEEVGEAEFQSIWHETLKGSVELKEPMLFEQFVSVLQKEMGERWKEYCLTITVNEKTIGIIIPYIERGTLEEGKLMYFGIVPSMRGKGYEATLFEKAMFVLKEIGATYYIGNADVENKWMKDVFEKTNCRQLSSTERYTKTITQG</sequence>
<dbReference type="InterPro" id="IPR000182">
    <property type="entry name" value="GNAT_dom"/>
</dbReference>
<feature type="domain" description="N-acetyltransferase" evidence="1">
    <location>
        <begin position="89"/>
        <end position="250"/>
    </location>
</feature>
<evidence type="ECO:0000313" key="4">
    <source>
        <dbReference type="Proteomes" id="UP000029389"/>
    </source>
</evidence>
<dbReference type="RefSeq" id="WP_042978884.1">
    <property type="nucleotide sequence ID" value="NZ_JMQC01000008.1"/>
</dbReference>
<dbReference type="Gene3D" id="3.40.630.30">
    <property type="match status" value="1"/>
</dbReference>
<evidence type="ECO:0000313" key="3">
    <source>
        <dbReference type="EMBL" id="RFT65085.1"/>
    </source>
</evidence>
<dbReference type="InterPro" id="IPR016181">
    <property type="entry name" value="Acyl_CoA_acyltransferase"/>
</dbReference>
<dbReference type="Proteomes" id="UP000264294">
    <property type="component" value="Unassembled WGS sequence"/>
</dbReference>
<dbReference type="SUPFAM" id="SSF55729">
    <property type="entry name" value="Acyl-CoA N-acyltransferases (Nat)"/>
    <property type="match status" value="1"/>
</dbReference>